<dbReference type="AlphaFoldDB" id="A0A7W4TR54"/>
<organism evidence="3 4">
    <name type="scientific">Kineococcus radiotolerans</name>
    <dbReference type="NCBI Taxonomy" id="131568"/>
    <lineage>
        <taxon>Bacteria</taxon>
        <taxon>Bacillati</taxon>
        <taxon>Actinomycetota</taxon>
        <taxon>Actinomycetes</taxon>
        <taxon>Kineosporiales</taxon>
        <taxon>Kineosporiaceae</taxon>
        <taxon>Kineococcus</taxon>
    </lineage>
</organism>
<gene>
    <name evidence="3" type="ORF">FHR75_004419</name>
</gene>
<evidence type="ECO:0000313" key="4">
    <source>
        <dbReference type="Proteomes" id="UP000533269"/>
    </source>
</evidence>
<dbReference type="InterPro" id="IPR044925">
    <property type="entry name" value="His-Me_finger_sf"/>
</dbReference>
<dbReference type="EMBL" id="JACHVY010000010">
    <property type="protein sequence ID" value="MBB2903576.1"/>
    <property type="molecule type" value="Genomic_DNA"/>
</dbReference>
<dbReference type="RefSeq" id="WP_183393170.1">
    <property type="nucleotide sequence ID" value="NZ_JACHVY010000010.1"/>
</dbReference>
<proteinExistence type="predicted"/>
<feature type="region of interest" description="Disordered" evidence="1">
    <location>
        <begin position="1"/>
        <end position="24"/>
    </location>
</feature>
<feature type="domain" description="HNH nuclease" evidence="2">
    <location>
        <begin position="246"/>
        <end position="274"/>
    </location>
</feature>
<accession>A0A7W4TR54</accession>
<name>A0A7W4TR54_KINRA</name>
<protein>
    <recommendedName>
        <fullName evidence="2">HNH nuclease domain-containing protein</fullName>
    </recommendedName>
</protein>
<dbReference type="Proteomes" id="UP000533269">
    <property type="component" value="Unassembled WGS sequence"/>
</dbReference>
<evidence type="ECO:0000313" key="3">
    <source>
        <dbReference type="EMBL" id="MBB2903576.1"/>
    </source>
</evidence>
<dbReference type="Pfam" id="PF13392">
    <property type="entry name" value="HNH_3"/>
    <property type="match status" value="1"/>
</dbReference>
<dbReference type="InterPro" id="IPR003615">
    <property type="entry name" value="HNH_nuc"/>
</dbReference>
<evidence type="ECO:0000256" key="1">
    <source>
        <dbReference type="SAM" id="MobiDB-lite"/>
    </source>
</evidence>
<evidence type="ECO:0000259" key="2">
    <source>
        <dbReference type="Pfam" id="PF13392"/>
    </source>
</evidence>
<sequence length="403" mass="44699">MLRKVRRQPSGASSQSVQRPLQRVSVTRPVIGHLSPEQVAEARARLDEGVEQSDEPGGCWYWRRAIASGYGRTHVGRKSDGTFRNVGAHQLAYALAKGDPAGSIDHLCHDNSSCRGGTSCPHRSCCNPAHLADVPINENARRASQGRRAERCRRGHLWQEETTYYEPTKGRRRCRICLAEKDQRRRSQIGKAPGQRAARRRPRGLSRAQIVDWGLEGEAGPGCWAWAGRPVGEPGYVHVTVDKTTKHAHRLVYEMRLGAVEAGDVVDHVCHDPSSCPGGPSCPHRSCVNPDHLRAVPQAVNSSVERAANGPRTHCQRGHEYTDETTSRRSDGYRVCKVCRKAGDLAWARKAGDRLQGVDRRFRIDGRCRNGHVIEEVGLTSKGGCAECQRISGRKAYRARRAR</sequence>
<feature type="region of interest" description="Disordered" evidence="1">
    <location>
        <begin position="185"/>
        <end position="204"/>
    </location>
</feature>
<reference evidence="3 4" key="2">
    <citation type="submission" date="2020-08" db="EMBL/GenBank/DDBJ databases">
        <authorList>
            <person name="Partida-Martinez L."/>
            <person name="Huntemann M."/>
            <person name="Clum A."/>
            <person name="Wang J."/>
            <person name="Palaniappan K."/>
            <person name="Ritter S."/>
            <person name="Chen I.-M."/>
            <person name="Stamatis D."/>
            <person name="Reddy T."/>
            <person name="O'Malley R."/>
            <person name="Daum C."/>
            <person name="Shapiro N."/>
            <person name="Ivanova N."/>
            <person name="Kyrpides N."/>
            <person name="Woyke T."/>
        </authorList>
    </citation>
    <scope>NUCLEOTIDE SEQUENCE [LARGE SCALE GENOMIC DNA]</scope>
    <source>
        <strain evidence="3 4">AS2.23</strain>
    </source>
</reference>
<dbReference type="SUPFAM" id="SSF54060">
    <property type="entry name" value="His-Me finger endonucleases"/>
    <property type="match status" value="2"/>
</dbReference>
<feature type="compositionally biased region" description="Polar residues" evidence="1">
    <location>
        <begin position="10"/>
        <end position="19"/>
    </location>
</feature>
<comment type="caution">
    <text evidence="3">The sequence shown here is derived from an EMBL/GenBank/DDBJ whole genome shotgun (WGS) entry which is preliminary data.</text>
</comment>
<reference evidence="3 4" key="1">
    <citation type="submission" date="2020-08" db="EMBL/GenBank/DDBJ databases">
        <title>The Agave Microbiome: Exploring the role of microbial communities in plant adaptations to desert environments.</title>
        <authorList>
            <person name="Partida-Martinez L.P."/>
        </authorList>
    </citation>
    <scope>NUCLEOTIDE SEQUENCE [LARGE SCALE GENOMIC DNA]</scope>
    <source>
        <strain evidence="3 4">AS2.23</strain>
    </source>
</reference>